<feature type="compositionally biased region" description="Polar residues" evidence="1">
    <location>
        <begin position="78"/>
        <end position="88"/>
    </location>
</feature>
<gene>
    <name evidence="2" type="ORF">EG327_004072</name>
</gene>
<feature type="non-terminal residue" evidence="2">
    <location>
        <position position="115"/>
    </location>
</feature>
<evidence type="ECO:0000256" key="1">
    <source>
        <dbReference type="SAM" id="MobiDB-lite"/>
    </source>
</evidence>
<feature type="compositionally biased region" description="Basic and acidic residues" evidence="1">
    <location>
        <begin position="40"/>
        <end position="54"/>
    </location>
</feature>
<reference evidence="2 3" key="1">
    <citation type="submission" date="2019-07" db="EMBL/GenBank/DDBJ databases">
        <title>Venturia inaequalis Genome Resource.</title>
        <authorList>
            <person name="Lichtner F.J."/>
        </authorList>
    </citation>
    <scope>NUCLEOTIDE SEQUENCE [LARGE SCALE GENOMIC DNA]</scope>
    <source>
        <strain evidence="2 3">DMI_063113</strain>
    </source>
</reference>
<feature type="region of interest" description="Disordered" evidence="1">
    <location>
        <begin position="29"/>
        <end position="88"/>
    </location>
</feature>
<comment type="caution">
    <text evidence="2">The sequence shown here is derived from an EMBL/GenBank/DDBJ whole genome shotgun (WGS) entry which is preliminary data.</text>
</comment>
<accession>A0A8H3VG95</accession>
<protein>
    <submittedName>
        <fullName evidence="2">Uncharacterized protein</fullName>
    </submittedName>
</protein>
<dbReference type="EMBL" id="WNWR01000246">
    <property type="protein sequence ID" value="KAE9986962.1"/>
    <property type="molecule type" value="Genomic_DNA"/>
</dbReference>
<keyword evidence="3" id="KW-1185">Reference proteome</keyword>
<proteinExistence type="predicted"/>
<dbReference type="Proteomes" id="UP000490939">
    <property type="component" value="Unassembled WGS sequence"/>
</dbReference>
<name>A0A8H3VG95_VENIN</name>
<organism evidence="2 3">
    <name type="scientific">Venturia inaequalis</name>
    <name type="common">Apple scab fungus</name>
    <dbReference type="NCBI Taxonomy" id="5025"/>
    <lineage>
        <taxon>Eukaryota</taxon>
        <taxon>Fungi</taxon>
        <taxon>Dikarya</taxon>
        <taxon>Ascomycota</taxon>
        <taxon>Pezizomycotina</taxon>
        <taxon>Dothideomycetes</taxon>
        <taxon>Pleosporomycetidae</taxon>
        <taxon>Venturiales</taxon>
        <taxon>Venturiaceae</taxon>
        <taxon>Venturia</taxon>
    </lineage>
</organism>
<evidence type="ECO:0000313" key="3">
    <source>
        <dbReference type="Proteomes" id="UP000490939"/>
    </source>
</evidence>
<dbReference type="AlphaFoldDB" id="A0A8H3VG95"/>
<sequence>MNGHRGMVPGLVKGHTICVRHWKVTELEPTPSIHPQTTTTEREHNVRRSIDSKRPPPFGGFKNGMNPAHTQRGVKGMETSQGNPTQAAQPNARIVYIIGTKDVSIEYLRRLIKTW</sequence>
<evidence type="ECO:0000313" key="2">
    <source>
        <dbReference type="EMBL" id="KAE9986962.1"/>
    </source>
</evidence>